<dbReference type="AlphaFoldDB" id="A0A0A9G182"/>
<evidence type="ECO:0000256" key="1">
    <source>
        <dbReference type="SAM" id="Phobius"/>
    </source>
</evidence>
<keyword evidence="1" id="KW-0812">Transmembrane</keyword>
<keyword evidence="1" id="KW-1133">Transmembrane helix</keyword>
<feature type="transmembrane region" description="Helical" evidence="1">
    <location>
        <begin position="15"/>
        <end position="36"/>
    </location>
</feature>
<keyword evidence="1" id="KW-0472">Membrane</keyword>
<evidence type="ECO:0000313" key="2">
    <source>
        <dbReference type="EMBL" id="JAE14388.1"/>
    </source>
</evidence>
<reference evidence="2" key="2">
    <citation type="journal article" date="2015" name="Data Brief">
        <title>Shoot transcriptome of the giant reed, Arundo donax.</title>
        <authorList>
            <person name="Barrero R.A."/>
            <person name="Guerrero F.D."/>
            <person name="Moolhuijzen P."/>
            <person name="Goolsby J.A."/>
            <person name="Tidwell J."/>
            <person name="Bellgard S.E."/>
            <person name="Bellgard M.I."/>
        </authorList>
    </citation>
    <scope>NUCLEOTIDE SEQUENCE</scope>
    <source>
        <tissue evidence="2">Shoot tissue taken approximately 20 cm above the soil surface</tissue>
    </source>
</reference>
<sequence>MFSLSLFSLYKCSRFLYVVHLLLIPKPSFCILPFIFHRSLLLPS</sequence>
<accession>A0A0A9G182</accession>
<proteinExistence type="predicted"/>
<reference evidence="2" key="1">
    <citation type="submission" date="2014-09" db="EMBL/GenBank/DDBJ databases">
        <authorList>
            <person name="Magalhaes I.L.F."/>
            <person name="Oliveira U."/>
            <person name="Santos F.R."/>
            <person name="Vidigal T.H.D.A."/>
            <person name="Brescovit A.D."/>
            <person name="Santos A.J."/>
        </authorList>
    </citation>
    <scope>NUCLEOTIDE SEQUENCE</scope>
    <source>
        <tissue evidence="2">Shoot tissue taken approximately 20 cm above the soil surface</tissue>
    </source>
</reference>
<dbReference type="EMBL" id="GBRH01183508">
    <property type="protein sequence ID" value="JAE14388.1"/>
    <property type="molecule type" value="Transcribed_RNA"/>
</dbReference>
<name>A0A0A9G182_ARUDO</name>
<protein>
    <submittedName>
        <fullName evidence="2">Uncharacterized protein</fullName>
    </submittedName>
</protein>
<organism evidence="2">
    <name type="scientific">Arundo donax</name>
    <name type="common">Giant reed</name>
    <name type="synonym">Donax arundinaceus</name>
    <dbReference type="NCBI Taxonomy" id="35708"/>
    <lineage>
        <taxon>Eukaryota</taxon>
        <taxon>Viridiplantae</taxon>
        <taxon>Streptophyta</taxon>
        <taxon>Embryophyta</taxon>
        <taxon>Tracheophyta</taxon>
        <taxon>Spermatophyta</taxon>
        <taxon>Magnoliopsida</taxon>
        <taxon>Liliopsida</taxon>
        <taxon>Poales</taxon>
        <taxon>Poaceae</taxon>
        <taxon>PACMAD clade</taxon>
        <taxon>Arundinoideae</taxon>
        <taxon>Arundineae</taxon>
        <taxon>Arundo</taxon>
    </lineage>
</organism>